<feature type="transmembrane region" description="Helical" evidence="1">
    <location>
        <begin position="6"/>
        <end position="23"/>
    </location>
</feature>
<dbReference type="Proteomes" id="UP000291822">
    <property type="component" value="Unassembled WGS sequence"/>
</dbReference>
<keyword evidence="1" id="KW-0472">Membrane</keyword>
<dbReference type="RefSeq" id="WP_131150918.1">
    <property type="nucleotide sequence ID" value="NZ_SJTG01000001.1"/>
</dbReference>
<keyword evidence="3" id="KW-1185">Reference proteome</keyword>
<name>A0A4R0YY41_9GAMM</name>
<keyword evidence="1" id="KW-0812">Transmembrane</keyword>
<dbReference type="Pfam" id="PF11743">
    <property type="entry name" value="DUF3301"/>
    <property type="match status" value="1"/>
</dbReference>
<comment type="caution">
    <text evidence="2">The sequence shown here is derived from an EMBL/GenBank/DDBJ whole genome shotgun (WGS) entry which is preliminary data.</text>
</comment>
<dbReference type="AlphaFoldDB" id="A0A4R0YY41"/>
<proteinExistence type="predicted"/>
<dbReference type="EMBL" id="SJTG01000001">
    <property type="protein sequence ID" value="TCI12299.1"/>
    <property type="molecule type" value="Genomic_DNA"/>
</dbReference>
<organism evidence="2 3">
    <name type="scientific">Dyella soli</name>
    <dbReference type="NCBI Taxonomy" id="522319"/>
    <lineage>
        <taxon>Bacteria</taxon>
        <taxon>Pseudomonadati</taxon>
        <taxon>Pseudomonadota</taxon>
        <taxon>Gammaproteobacteria</taxon>
        <taxon>Lysobacterales</taxon>
        <taxon>Rhodanobacteraceae</taxon>
        <taxon>Dyella</taxon>
    </lineage>
</organism>
<evidence type="ECO:0000313" key="3">
    <source>
        <dbReference type="Proteomes" id="UP000291822"/>
    </source>
</evidence>
<evidence type="ECO:0000256" key="1">
    <source>
        <dbReference type="SAM" id="Phobius"/>
    </source>
</evidence>
<accession>A0A4R0YY41</accession>
<dbReference type="InterPro" id="IPR021732">
    <property type="entry name" value="DUF3301"/>
</dbReference>
<reference evidence="2 3" key="1">
    <citation type="submission" date="2019-02" db="EMBL/GenBank/DDBJ databases">
        <title>Dyella amyloliquefaciens sp. nov., isolated from forest soil.</title>
        <authorList>
            <person name="Gao Z.-H."/>
            <person name="Qiu L.-H."/>
        </authorList>
    </citation>
    <scope>NUCLEOTIDE SEQUENCE [LARGE SCALE GENOMIC DNA]</scope>
    <source>
        <strain evidence="2 3">KACC 12747</strain>
    </source>
</reference>
<sequence>MGKYSDLIWLIVLAAITGLWLKMSRLRELAIAEARRQCERHGLQLLDETVGLRGIRLRKLDGQRVFERGYAFEVSIDGNDREPGRIWFAGGQLTGVSLPTIETRTAEGSETGSNVVPFRRLGELPDDTRRLH</sequence>
<evidence type="ECO:0000313" key="2">
    <source>
        <dbReference type="EMBL" id="TCI12299.1"/>
    </source>
</evidence>
<keyword evidence="1" id="KW-1133">Transmembrane helix</keyword>
<protein>
    <submittedName>
        <fullName evidence="2">DUF3301 domain-containing protein</fullName>
    </submittedName>
</protein>
<gene>
    <name evidence="2" type="ORF">EZM97_02790</name>
</gene>